<evidence type="ECO:0000313" key="11">
    <source>
        <dbReference type="EMBL" id="MBA0687340.1"/>
    </source>
</evidence>
<keyword evidence="8" id="KW-0325">Glycoprotein</keyword>
<evidence type="ECO:0000256" key="3">
    <source>
        <dbReference type="ARBA" id="ARBA00022692"/>
    </source>
</evidence>
<keyword evidence="2" id="KW-0433">Leucine-rich repeat</keyword>
<dbReference type="GO" id="GO:0009791">
    <property type="term" value="P:post-embryonic development"/>
    <property type="evidence" value="ECO:0007669"/>
    <property type="project" value="UniProtKB-ARBA"/>
</dbReference>
<proteinExistence type="predicted"/>
<evidence type="ECO:0000256" key="7">
    <source>
        <dbReference type="ARBA" id="ARBA00023136"/>
    </source>
</evidence>
<feature type="non-terminal residue" evidence="11">
    <location>
        <position position="234"/>
    </location>
</feature>
<name>A0A7J8XJT8_GOSAI</name>
<dbReference type="Pfam" id="PF08263">
    <property type="entry name" value="LRRNT_2"/>
    <property type="match status" value="1"/>
</dbReference>
<dbReference type="GO" id="GO:0016020">
    <property type="term" value="C:membrane"/>
    <property type="evidence" value="ECO:0007669"/>
    <property type="project" value="UniProtKB-SubCell"/>
</dbReference>
<dbReference type="InterPro" id="IPR032675">
    <property type="entry name" value="LRR_dom_sf"/>
</dbReference>
<evidence type="ECO:0000256" key="2">
    <source>
        <dbReference type="ARBA" id="ARBA00022614"/>
    </source>
</evidence>
<organism evidence="11 12">
    <name type="scientific">Gossypium aridum</name>
    <name type="common">American cotton</name>
    <name type="synonym">Erioxylum aridum</name>
    <dbReference type="NCBI Taxonomy" id="34290"/>
    <lineage>
        <taxon>Eukaryota</taxon>
        <taxon>Viridiplantae</taxon>
        <taxon>Streptophyta</taxon>
        <taxon>Embryophyta</taxon>
        <taxon>Tracheophyta</taxon>
        <taxon>Spermatophyta</taxon>
        <taxon>Magnoliopsida</taxon>
        <taxon>eudicotyledons</taxon>
        <taxon>Gunneridae</taxon>
        <taxon>Pentapetalae</taxon>
        <taxon>rosids</taxon>
        <taxon>malvids</taxon>
        <taxon>Malvales</taxon>
        <taxon>Malvaceae</taxon>
        <taxon>Malvoideae</taxon>
        <taxon>Gossypium</taxon>
    </lineage>
</organism>
<feature type="domain" description="Leucine-rich repeat-containing N-terminal plant-type" evidence="10">
    <location>
        <begin position="28"/>
        <end position="77"/>
    </location>
</feature>
<evidence type="ECO:0000256" key="1">
    <source>
        <dbReference type="ARBA" id="ARBA00004167"/>
    </source>
</evidence>
<reference evidence="11 12" key="1">
    <citation type="journal article" date="2019" name="Genome Biol. Evol.">
        <title>Insights into the evolution of the New World diploid cottons (Gossypium, subgenus Houzingenia) based on genome sequencing.</title>
        <authorList>
            <person name="Grover C.E."/>
            <person name="Arick M.A. 2nd"/>
            <person name="Thrash A."/>
            <person name="Conover J.L."/>
            <person name="Sanders W.S."/>
            <person name="Peterson D.G."/>
            <person name="Frelichowski J.E."/>
            <person name="Scheffler J.A."/>
            <person name="Scheffler B.E."/>
            <person name="Wendel J.F."/>
        </authorList>
    </citation>
    <scope>NUCLEOTIDE SEQUENCE [LARGE SCALE GENOMIC DNA]</scope>
    <source>
        <strain evidence="11">185</strain>
        <tissue evidence="11">Leaf</tissue>
    </source>
</reference>
<feature type="chain" id="PRO_5029685825" description="Leucine-rich repeat-containing N-terminal plant-type domain-containing protein" evidence="9">
    <location>
        <begin position="19"/>
        <end position="234"/>
    </location>
</feature>
<dbReference type="PROSITE" id="PS51450">
    <property type="entry name" value="LRR"/>
    <property type="match status" value="1"/>
</dbReference>
<gene>
    <name evidence="11" type="ORF">Goari_014887</name>
</gene>
<dbReference type="Pfam" id="PF13855">
    <property type="entry name" value="LRR_8"/>
    <property type="match status" value="1"/>
</dbReference>
<dbReference type="GO" id="GO:0006952">
    <property type="term" value="P:defense response"/>
    <property type="evidence" value="ECO:0007669"/>
    <property type="project" value="UniProtKB-ARBA"/>
</dbReference>
<dbReference type="InterPro" id="IPR013210">
    <property type="entry name" value="LRR_N_plant-typ"/>
</dbReference>
<dbReference type="EMBL" id="JABFAA010000007">
    <property type="protein sequence ID" value="MBA0687340.1"/>
    <property type="molecule type" value="Genomic_DNA"/>
</dbReference>
<evidence type="ECO:0000256" key="4">
    <source>
        <dbReference type="ARBA" id="ARBA00022729"/>
    </source>
</evidence>
<evidence type="ECO:0000256" key="9">
    <source>
        <dbReference type="SAM" id="SignalP"/>
    </source>
</evidence>
<dbReference type="Gene3D" id="3.80.10.10">
    <property type="entry name" value="Ribonuclease Inhibitor"/>
    <property type="match status" value="2"/>
</dbReference>
<comment type="caution">
    <text evidence="11">The sequence shown here is derived from an EMBL/GenBank/DDBJ whole genome shotgun (WGS) entry which is preliminary data.</text>
</comment>
<sequence length="234" mass="26310">MATLSLLSKSYYIVFVLSLSFIGSFPCLDDQREALLEFRDLLFGELMTDNSTDMFLGGLETWNSSSECCQWALVECNSQQDMRGNSFNGSIPLELFHLANLEFLDLSDNMIEGVLPNDVFTVPGNQISGRIPLSILQLRKLEVLNLQNNSFSLEIPADIGSLVNLTTLDLSKNRLSGEIPSSIRKMRKLETLQLENNMLSGEFPTWLFDLKEMKKLHLGGNKLARNNNLAIEPK</sequence>
<keyword evidence="5" id="KW-0677">Repeat</keyword>
<dbReference type="InterPro" id="IPR003591">
    <property type="entry name" value="Leu-rich_rpt_typical-subtyp"/>
</dbReference>
<accession>A0A7J8XJT8</accession>
<dbReference type="InterPro" id="IPR053038">
    <property type="entry name" value="RLP_Defense"/>
</dbReference>
<keyword evidence="6" id="KW-1133">Transmembrane helix</keyword>
<evidence type="ECO:0000259" key="10">
    <source>
        <dbReference type="Pfam" id="PF08263"/>
    </source>
</evidence>
<feature type="signal peptide" evidence="9">
    <location>
        <begin position="1"/>
        <end position="18"/>
    </location>
</feature>
<dbReference type="Pfam" id="PF00560">
    <property type="entry name" value="LRR_1"/>
    <property type="match status" value="2"/>
</dbReference>
<evidence type="ECO:0000256" key="6">
    <source>
        <dbReference type="ARBA" id="ARBA00022989"/>
    </source>
</evidence>
<protein>
    <recommendedName>
        <fullName evidence="10">Leucine-rich repeat-containing N-terminal plant-type domain-containing protein</fullName>
    </recommendedName>
</protein>
<dbReference type="PRINTS" id="PR00019">
    <property type="entry name" value="LEURICHRPT"/>
</dbReference>
<dbReference type="InterPro" id="IPR001611">
    <property type="entry name" value="Leu-rich_rpt"/>
</dbReference>
<keyword evidence="12" id="KW-1185">Reference proteome</keyword>
<evidence type="ECO:0000256" key="5">
    <source>
        <dbReference type="ARBA" id="ARBA00022737"/>
    </source>
</evidence>
<keyword evidence="3" id="KW-0812">Transmembrane</keyword>
<keyword evidence="4 9" id="KW-0732">Signal</keyword>
<keyword evidence="7" id="KW-0472">Membrane</keyword>
<dbReference type="SUPFAM" id="SSF52058">
    <property type="entry name" value="L domain-like"/>
    <property type="match status" value="1"/>
</dbReference>
<dbReference type="SMART" id="SM00369">
    <property type="entry name" value="LRR_TYP"/>
    <property type="match status" value="4"/>
</dbReference>
<dbReference type="PANTHER" id="PTHR48064">
    <property type="entry name" value="OS01G0750400 PROTEIN"/>
    <property type="match status" value="1"/>
</dbReference>
<dbReference type="AlphaFoldDB" id="A0A7J8XJT8"/>
<evidence type="ECO:0000256" key="8">
    <source>
        <dbReference type="ARBA" id="ARBA00023180"/>
    </source>
</evidence>
<dbReference type="FunFam" id="3.80.10.10:FF:000453">
    <property type="entry name" value="Leucine-rich receptor-like protein kinase family protein"/>
    <property type="match status" value="1"/>
</dbReference>
<evidence type="ECO:0000313" key="12">
    <source>
        <dbReference type="Proteomes" id="UP000593577"/>
    </source>
</evidence>
<comment type="subcellular location">
    <subcellularLocation>
        <location evidence="1">Membrane</location>
        <topology evidence="1">Single-pass membrane protein</topology>
    </subcellularLocation>
</comment>
<dbReference type="GO" id="GO:0051707">
    <property type="term" value="P:response to other organism"/>
    <property type="evidence" value="ECO:0007669"/>
    <property type="project" value="UniProtKB-ARBA"/>
</dbReference>
<dbReference type="Proteomes" id="UP000593577">
    <property type="component" value="Unassembled WGS sequence"/>
</dbReference>
<dbReference type="PANTHER" id="PTHR48064:SF6">
    <property type="entry name" value="RECEPTOR-LIKE PROTEIN KINASE 2"/>
    <property type="match status" value="1"/>
</dbReference>